<dbReference type="Proteomes" id="UP000015105">
    <property type="component" value="Chromosome 6D"/>
</dbReference>
<reference evidence="1" key="5">
    <citation type="journal article" date="2021" name="G3 (Bethesda)">
        <title>Aegilops tauschii genome assembly Aet v5.0 features greater sequence contiguity and improved annotation.</title>
        <authorList>
            <person name="Wang L."/>
            <person name="Zhu T."/>
            <person name="Rodriguez J.C."/>
            <person name="Deal K.R."/>
            <person name="Dubcovsky J."/>
            <person name="McGuire P.E."/>
            <person name="Lux T."/>
            <person name="Spannagl M."/>
            <person name="Mayer K.F.X."/>
            <person name="Baldrich P."/>
            <person name="Meyers B.C."/>
            <person name="Huo N."/>
            <person name="Gu Y.Q."/>
            <person name="Zhou H."/>
            <person name="Devos K.M."/>
            <person name="Bennetzen J.L."/>
            <person name="Unver T."/>
            <person name="Budak H."/>
            <person name="Gulick P.J."/>
            <person name="Galiba G."/>
            <person name="Kalapos B."/>
            <person name="Nelson D.R."/>
            <person name="Li P."/>
            <person name="You F.M."/>
            <person name="Luo M.C."/>
            <person name="Dvorak J."/>
        </authorList>
    </citation>
    <scope>NUCLEOTIDE SEQUENCE [LARGE SCALE GENOMIC DNA]</scope>
    <source>
        <strain evidence="1">cv. AL8/78</strain>
    </source>
</reference>
<reference evidence="1" key="3">
    <citation type="journal article" date="2017" name="Nature">
        <title>Genome sequence of the progenitor of the wheat D genome Aegilops tauschii.</title>
        <authorList>
            <person name="Luo M.C."/>
            <person name="Gu Y.Q."/>
            <person name="Puiu D."/>
            <person name="Wang H."/>
            <person name="Twardziok S.O."/>
            <person name="Deal K.R."/>
            <person name="Huo N."/>
            <person name="Zhu T."/>
            <person name="Wang L."/>
            <person name="Wang Y."/>
            <person name="McGuire P.E."/>
            <person name="Liu S."/>
            <person name="Long H."/>
            <person name="Ramasamy R.K."/>
            <person name="Rodriguez J.C."/>
            <person name="Van S.L."/>
            <person name="Yuan L."/>
            <person name="Wang Z."/>
            <person name="Xia Z."/>
            <person name="Xiao L."/>
            <person name="Anderson O.D."/>
            <person name="Ouyang S."/>
            <person name="Liang Y."/>
            <person name="Zimin A.V."/>
            <person name="Pertea G."/>
            <person name="Qi P."/>
            <person name="Bennetzen J.L."/>
            <person name="Dai X."/>
            <person name="Dawson M.W."/>
            <person name="Muller H.G."/>
            <person name="Kugler K."/>
            <person name="Rivarola-Duarte L."/>
            <person name="Spannagl M."/>
            <person name="Mayer K.F.X."/>
            <person name="Lu F.H."/>
            <person name="Bevan M.W."/>
            <person name="Leroy P."/>
            <person name="Li P."/>
            <person name="You F.M."/>
            <person name="Sun Q."/>
            <person name="Liu Z."/>
            <person name="Lyons E."/>
            <person name="Wicker T."/>
            <person name="Salzberg S.L."/>
            <person name="Devos K.M."/>
            <person name="Dvorak J."/>
        </authorList>
    </citation>
    <scope>NUCLEOTIDE SEQUENCE [LARGE SCALE GENOMIC DNA]</scope>
    <source>
        <strain evidence="1">cv. AL8/78</strain>
    </source>
</reference>
<keyword evidence="2" id="KW-1185">Reference proteome</keyword>
<dbReference type="AlphaFoldDB" id="A0A453PR52"/>
<sequence length="102" mass="11328">MSSSSSTVQASLGQVAEKLTRTNYVLWRAQVTPQLRGAGFFGYVDGTMPEPVKFLTTKDKDGKEEKTPNPLHPIWFREGQQVLGYLLNTLTKEVLVQVTSIA</sequence>
<evidence type="ECO:0000313" key="1">
    <source>
        <dbReference type="EnsemblPlants" id="AET6Gv20818500.1"/>
    </source>
</evidence>
<accession>A0A453PR52</accession>
<evidence type="ECO:0000313" key="2">
    <source>
        <dbReference type="Proteomes" id="UP000015105"/>
    </source>
</evidence>
<organism evidence="1 2">
    <name type="scientific">Aegilops tauschii subsp. strangulata</name>
    <name type="common">Goatgrass</name>
    <dbReference type="NCBI Taxonomy" id="200361"/>
    <lineage>
        <taxon>Eukaryota</taxon>
        <taxon>Viridiplantae</taxon>
        <taxon>Streptophyta</taxon>
        <taxon>Embryophyta</taxon>
        <taxon>Tracheophyta</taxon>
        <taxon>Spermatophyta</taxon>
        <taxon>Magnoliopsida</taxon>
        <taxon>Liliopsida</taxon>
        <taxon>Poales</taxon>
        <taxon>Poaceae</taxon>
        <taxon>BOP clade</taxon>
        <taxon>Pooideae</taxon>
        <taxon>Triticodae</taxon>
        <taxon>Triticeae</taxon>
        <taxon>Triticinae</taxon>
        <taxon>Aegilops</taxon>
    </lineage>
</organism>
<protein>
    <recommendedName>
        <fullName evidence="3">Retrotransposon Copia-like N-terminal domain-containing protein</fullName>
    </recommendedName>
</protein>
<dbReference type="PANTHER" id="PTHR47481">
    <property type="match status" value="1"/>
</dbReference>
<dbReference type="PANTHER" id="PTHR47481:SF31">
    <property type="entry name" value="OS01G0873500 PROTEIN"/>
    <property type="match status" value="1"/>
</dbReference>
<name>A0A453PR52_AEGTS</name>
<dbReference type="EnsemblPlants" id="AET6Gv20818500.1">
    <property type="protein sequence ID" value="AET6Gv20818500.1"/>
    <property type="gene ID" value="AET6Gv20818500"/>
</dbReference>
<reference evidence="2" key="2">
    <citation type="journal article" date="2017" name="Nat. Plants">
        <title>The Aegilops tauschii genome reveals multiple impacts of transposons.</title>
        <authorList>
            <person name="Zhao G."/>
            <person name="Zou C."/>
            <person name="Li K."/>
            <person name="Wang K."/>
            <person name="Li T."/>
            <person name="Gao L."/>
            <person name="Zhang X."/>
            <person name="Wang H."/>
            <person name="Yang Z."/>
            <person name="Liu X."/>
            <person name="Jiang W."/>
            <person name="Mao L."/>
            <person name="Kong X."/>
            <person name="Jiao Y."/>
            <person name="Jia J."/>
        </authorList>
    </citation>
    <scope>NUCLEOTIDE SEQUENCE [LARGE SCALE GENOMIC DNA]</scope>
    <source>
        <strain evidence="2">cv. AL8/78</strain>
    </source>
</reference>
<reference evidence="2" key="1">
    <citation type="journal article" date="2014" name="Science">
        <title>Ancient hybridizations among the ancestral genomes of bread wheat.</title>
        <authorList>
            <consortium name="International Wheat Genome Sequencing Consortium,"/>
            <person name="Marcussen T."/>
            <person name="Sandve S.R."/>
            <person name="Heier L."/>
            <person name="Spannagl M."/>
            <person name="Pfeifer M."/>
            <person name="Jakobsen K.S."/>
            <person name="Wulff B.B."/>
            <person name="Steuernagel B."/>
            <person name="Mayer K.F."/>
            <person name="Olsen O.A."/>
        </authorList>
    </citation>
    <scope>NUCLEOTIDE SEQUENCE [LARGE SCALE GENOMIC DNA]</scope>
    <source>
        <strain evidence="2">cv. AL8/78</strain>
    </source>
</reference>
<evidence type="ECO:0008006" key="3">
    <source>
        <dbReference type="Google" id="ProtNLM"/>
    </source>
</evidence>
<reference evidence="1" key="4">
    <citation type="submission" date="2019-03" db="UniProtKB">
        <authorList>
            <consortium name="EnsemblPlants"/>
        </authorList>
    </citation>
    <scope>IDENTIFICATION</scope>
</reference>
<dbReference type="Gramene" id="AET6Gv20818500.1">
    <property type="protein sequence ID" value="AET6Gv20818500.1"/>
    <property type="gene ID" value="AET6Gv20818500"/>
</dbReference>
<proteinExistence type="predicted"/>